<evidence type="ECO:0000313" key="2">
    <source>
        <dbReference type="Proteomes" id="UP000602905"/>
    </source>
</evidence>
<reference evidence="1" key="1">
    <citation type="submission" date="2020-09" db="EMBL/GenBank/DDBJ databases">
        <title>Comparative genome analyses of four rice-infecting Rhizoctonia solani isolates reveal extensive enrichment of homogalacturonan modification genes.</title>
        <authorList>
            <person name="Lee D.-Y."/>
            <person name="Jeon J."/>
            <person name="Kim K.-T."/>
            <person name="Cheong K."/>
            <person name="Song H."/>
            <person name="Choi G."/>
            <person name="Ko J."/>
            <person name="Opiyo S.O."/>
            <person name="Zuo S."/>
            <person name="Madhav S."/>
            <person name="Lee Y.-H."/>
            <person name="Wang G.-L."/>
        </authorList>
    </citation>
    <scope>NUCLEOTIDE SEQUENCE</scope>
    <source>
        <strain evidence="1">AG1-IA WGL</strain>
    </source>
</reference>
<dbReference type="Proteomes" id="UP000602905">
    <property type="component" value="Unassembled WGS sequence"/>
</dbReference>
<organism evidence="1 2">
    <name type="scientific">Rhizoctonia solani</name>
    <dbReference type="NCBI Taxonomy" id="456999"/>
    <lineage>
        <taxon>Eukaryota</taxon>
        <taxon>Fungi</taxon>
        <taxon>Dikarya</taxon>
        <taxon>Basidiomycota</taxon>
        <taxon>Agaricomycotina</taxon>
        <taxon>Agaricomycetes</taxon>
        <taxon>Cantharellales</taxon>
        <taxon>Ceratobasidiaceae</taxon>
        <taxon>Rhizoctonia</taxon>
    </lineage>
</organism>
<dbReference type="InterPro" id="IPR016024">
    <property type="entry name" value="ARM-type_fold"/>
</dbReference>
<dbReference type="SUPFAM" id="SSF48371">
    <property type="entry name" value="ARM repeat"/>
    <property type="match status" value="1"/>
</dbReference>
<accession>A0A8H7HL76</accession>
<comment type="caution">
    <text evidence="1">The sequence shown here is derived from an EMBL/GenBank/DDBJ whole genome shotgun (WGS) entry which is preliminary data.</text>
</comment>
<gene>
    <name evidence="1" type="ORF">RHS03_08137</name>
</gene>
<dbReference type="EMBL" id="JACYCD010000408">
    <property type="protein sequence ID" value="KAF8694684.1"/>
    <property type="molecule type" value="Genomic_DNA"/>
</dbReference>
<sequence length="255" mass="28623">MDSRASDPQGRTIRSFWVHGEVAALAAKNGKAMGEQANIGGIASSTTDLMSRREKNQVVDQRDEIDPAKMELALVDALSTHKIARSVFHDGDILLSLLPLLAQEKSELTDRALKTAKSIAADIRYHKRAAYVEKIIFYMNNMEDQRLGNAASTMLVILSDNPWCYLVIDQPEVLEKLFQLLGDKEYAYTDRIVQALRNTPAKYWISFYMRPEDEKVEHWSYMIGTVKDYLKGTDAQVQASAALLRNLMSLGPPGV</sequence>
<feature type="non-terminal residue" evidence="1">
    <location>
        <position position="1"/>
    </location>
</feature>
<evidence type="ECO:0000313" key="1">
    <source>
        <dbReference type="EMBL" id="KAF8694684.1"/>
    </source>
</evidence>
<dbReference type="AlphaFoldDB" id="A0A8H7HL76"/>
<proteinExistence type="predicted"/>
<protein>
    <submittedName>
        <fullName evidence="1">Uncharacterized protein</fullName>
    </submittedName>
</protein>
<name>A0A8H7HL76_9AGAM</name>